<dbReference type="InterPro" id="IPR054765">
    <property type="entry name" value="SLBB_dom"/>
</dbReference>
<dbReference type="AlphaFoldDB" id="A0A0E9LZE1"/>
<keyword evidence="15" id="KW-1133">Transmembrane helix</keyword>
<dbReference type="RefSeq" id="WP_062125734.1">
    <property type="nucleotide sequence ID" value="NZ_BAZW01000026.1"/>
</dbReference>
<dbReference type="Pfam" id="PF22461">
    <property type="entry name" value="SLBB_2"/>
    <property type="match status" value="1"/>
</dbReference>
<evidence type="ECO:0000256" key="6">
    <source>
        <dbReference type="ARBA" id="ARBA00022692"/>
    </source>
</evidence>
<evidence type="ECO:0000259" key="17">
    <source>
        <dbReference type="Pfam" id="PF10531"/>
    </source>
</evidence>
<dbReference type="GO" id="GO:0015288">
    <property type="term" value="F:porin activity"/>
    <property type="evidence" value="ECO:0007669"/>
    <property type="project" value="UniProtKB-KW"/>
</dbReference>
<evidence type="ECO:0000256" key="15">
    <source>
        <dbReference type="SAM" id="Phobius"/>
    </source>
</evidence>
<accession>A0A0E9LZE1</accession>
<dbReference type="PANTHER" id="PTHR33619:SF3">
    <property type="entry name" value="POLYSACCHARIDE EXPORT PROTEIN GFCE-RELATED"/>
    <property type="match status" value="1"/>
</dbReference>
<keyword evidence="8" id="KW-0625">Polysaccharide transport</keyword>
<evidence type="ECO:0000256" key="10">
    <source>
        <dbReference type="ARBA" id="ARBA00023114"/>
    </source>
</evidence>
<evidence type="ECO:0000256" key="2">
    <source>
        <dbReference type="ARBA" id="ARBA00009450"/>
    </source>
</evidence>
<reference evidence="19 20" key="1">
    <citation type="journal article" date="2015" name="Microbes Environ.">
        <title>Distribution and evolution of nitrogen fixation genes in the phylum bacteroidetes.</title>
        <authorList>
            <person name="Inoue J."/>
            <person name="Oshima K."/>
            <person name="Suda W."/>
            <person name="Sakamoto M."/>
            <person name="Iino T."/>
            <person name="Noda S."/>
            <person name="Hongoh Y."/>
            <person name="Hattori M."/>
            <person name="Ohkuma M."/>
        </authorList>
    </citation>
    <scope>NUCLEOTIDE SEQUENCE [LARGE SCALE GENOMIC DNA]</scope>
    <source>
        <strain evidence="19">JCM 15548</strain>
    </source>
</reference>
<evidence type="ECO:0000259" key="18">
    <source>
        <dbReference type="Pfam" id="PF22461"/>
    </source>
</evidence>
<keyword evidence="12" id="KW-0564">Palmitate</keyword>
<keyword evidence="7" id="KW-0732">Signal</keyword>
<keyword evidence="4" id="KW-1134">Transmembrane beta strand</keyword>
<evidence type="ECO:0008006" key="21">
    <source>
        <dbReference type="Google" id="ProtNLM"/>
    </source>
</evidence>
<evidence type="ECO:0000256" key="5">
    <source>
        <dbReference type="ARBA" id="ARBA00022597"/>
    </source>
</evidence>
<feature type="domain" description="Polysaccharide export protein N-terminal" evidence="16">
    <location>
        <begin position="147"/>
        <end position="213"/>
    </location>
</feature>
<evidence type="ECO:0000256" key="4">
    <source>
        <dbReference type="ARBA" id="ARBA00022452"/>
    </source>
</evidence>
<keyword evidence="13" id="KW-0998">Cell outer membrane</keyword>
<evidence type="ECO:0000256" key="11">
    <source>
        <dbReference type="ARBA" id="ARBA00023136"/>
    </source>
</evidence>
<feature type="domain" description="Soluble ligand binding" evidence="17">
    <location>
        <begin position="317"/>
        <end position="366"/>
    </location>
</feature>
<organism evidence="19 20">
    <name type="scientific">Geofilum rubicundum JCM 15548</name>
    <dbReference type="NCBI Taxonomy" id="1236989"/>
    <lineage>
        <taxon>Bacteria</taxon>
        <taxon>Pseudomonadati</taxon>
        <taxon>Bacteroidota</taxon>
        <taxon>Bacteroidia</taxon>
        <taxon>Marinilabiliales</taxon>
        <taxon>Marinilabiliaceae</taxon>
        <taxon>Geofilum</taxon>
    </lineage>
</organism>
<name>A0A0E9LZE1_9BACT</name>
<keyword evidence="10" id="KW-0626">Porin</keyword>
<evidence type="ECO:0000313" key="19">
    <source>
        <dbReference type="EMBL" id="GAO30619.1"/>
    </source>
</evidence>
<gene>
    <name evidence="19" type="ORF">JCM15548_12906</name>
</gene>
<evidence type="ECO:0000256" key="3">
    <source>
        <dbReference type="ARBA" id="ARBA00022448"/>
    </source>
</evidence>
<proteinExistence type="inferred from homology"/>
<dbReference type="Proteomes" id="UP000032900">
    <property type="component" value="Unassembled WGS sequence"/>
</dbReference>
<keyword evidence="9" id="KW-0406">Ion transport</keyword>
<feature type="transmembrane region" description="Helical" evidence="15">
    <location>
        <begin position="782"/>
        <end position="803"/>
    </location>
</feature>
<keyword evidence="6 15" id="KW-0812">Transmembrane</keyword>
<evidence type="ECO:0000256" key="1">
    <source>
        <dbReference type="ARBA" id="ARBA00004571"/>
    </source>
</evidence>
<dbReference type="GO" id="GO:0015159">
    <property type="term" value="F:polysaccharide transmembrane transporter activity"/>
    <property type="evidence" value="ECO:0007669"/>
    <property type="project" value="InterPro"/>
</dbReference>
<protein>
    <recommendedName>
        <fullName evidence="21">Polysialic acid transport protein KpsD</fullName>
    </recommendedName>
</protein>
<comment type="subcellular location">
    <subcellularLocation>
        <location evidence="1">Cell outer membrane</location>
        <topology evidence="1">Multi-pass membrane protein</topology>
    </subcellularLocation>
</comment>
<dbReference type="InterPro" id="IPR049712">
    <property type="entry name" value="Poly_export"/>
</dbReference>
<dbReference type="GO" id="GO:0006811">
    <property type="term" value="P:monoatomic ion transport"/>
    <property type="evidence" value="ECO:0007669"/>
    <property type="project" value="UniProtKB-KW"/>
</dbReference>
<comment type="caution">
    <text evidence="19">The sequence shown here is derived from an EMBL/GenBank/DDBJ whole genome shotgun (WGS) entry which is preliminary data.</text>
</comment>
<dbReference type="GO" id="GO:0009279">
    <property type="term" value="C:cell outer membrane"/>
    <property type="evidence" value="ECO:0007669"/>
    <property type="project" value="UniProtKB-SubCell"/>
</dbReference>
<dbReference type="InterPro" id="IPR003715">
    <property type="entry name" value="Poly_export_N"/>
</dbReference>
<keyword evidence="3" id="KW-0813">Transport</keyword>
<comment type="similarity">
    <text evidence="2">Belongs to the BexD/CtrA/VexA family.</text>
</comment>
<dbReference type="PANTHER" id="PTHR33619">
    <property type="entry name" value="POLYSACCHARIDE EXPORT PROTEIN GFCE-RELATED"/>
    <property type="match status" value="1"/>
</dbReference>
<keyword evidence="20" id="KW-1185">Reference proteome</keyword>
<keyword evidence="5" id="KW-0762">Sugar transport</keyword>
<dbReference type="EMBL" id="BAZW01000026">
    <property type="protein sequence ID" value="GAO30619.1"/>
    <property type="molecule type" value="Genomic_DNA"/>
</dbReference>
<evidence type="ECO:0000256" key="7">
    <source>
        <dbReference type="ARBA" id="ARBA00022729"/>
    </source>
</evidence>
<evidence type="ECO:0000313" key="20">
    <source>
        <dbReference type="Proteomes" id="UP000032900"/>
    </source>
</evidence>
<evidence type="ECO:0000256" key="9">
    <source>
        <dbReference type="ARBA" id="ARBA00023065"/>
    </source>
</evidence>
<dbReference type="Pfam" id="PF10531">
    <property type="entry name" value="SLBB"/>
    <property type="match status" value="3"/>
</dbReference>
<evidence type="ECO:0000259" key="16">
    <source>
        <dbReference type="Pfam" id="PF02563"/>
    </source>
</evidence>
<dbReference type="Gene3D" id="3.10.560.10">
    <property type="entry name" value="Outer membrane lipoprotein wza domain like"/>
    <property type="match status" value="6"/>
</dbReference>
<dbReference type="GO" id="GO:0046930">
    <property type="term" value="C:pore complex"/>
    <property type="evidence" value="ECO:0007669"/>
    <property type="project" value="UniProtKB-KW"/>
</dbReference>
<evidence type="ECO:0000256" key="14">
    <source>
        <dbReference type="ARBA" id="ARBA00023288"/>
    </source>
</evidence>
<dbReference type="Pfam" id="PF02563">
    <property type="entry name" value="Poly_export"/>
    <property type="match status" value="1"/>
</dbReference>
<keyword evidence="11 15" id="KW-0472">Membrane</keyword>
<dbReference type="OrthoDB" id="9808948at2"/>
<dbReference type="STRING" id="1236989.JCM15548_12906"/>
<evidence type="ECO:0000256" key="8">
    <source>
        <dbReference type="ARBA" id="ARBA00023047"/>
    </source>
</evidence>
<feature type="domain" description="Soluble ligand binding" evidence="17">
    <location>
        <begin position="490"/>
        <end position="534"/>
    </location>
</feature>
<evidence type="ECO:0000256" key="12">
    <source>
        <dbReference type="ARBA" id="ARBA00023139"/>
    </source>
</evidence>
<evidence type="ECO:0000256" key="13">
    <source>
        <dbReference type="ARBA" id="ARBA00023237"/>
    </source>
</evidence>
<keyword evidence="14" id="KW-0449">Lipoprotein</keyword>
<feature type="domain" description="SLBB" evidence="18">
    <location>
        <begin position="400"/>
        <end position="478"/>
    </location>
</feature>
<feature type="domain" description="Soluble ligand binding" evidence="17">
    <location>
        <begin position="235"/>
        <end position="284"/>
    </location>
</feature>
<dbReference type="InterPro" id="IPR019554">
    <property type="entry name" value="Soluble_ligand-bd"/>
</dbReference>
<sequence length="806" mass="88928">MRVFFILMSVCLLLVGPIWGQNINPASVDVSALSEGQIQRLIAEMQKRGMTEDQALALARAKGVSEEQINLLRQRMLSVNTDQDISRSSETGLDLESGFSSDFLFGGDGQFSEKAFFIPTQEEERLFGFQLFNSENLSFESGANFPVTDAYQIGVGDEFRIDVYGASQQSYVAIVDKNGQIRIPNVGPVGVGGRQLGVAREMIQEKLALIYRDLISDPPRTFANIHLGSIQPITVNVIGEVFAPGTYSLPGSATAFNALYLSGGPNIRGTFRNIQVIRNGEVIQQLDVYDYLINGNGSVNVVLNDGDVIMVPTYNRRVRVGGELIRSGIFESKEGETLAELLDFAGGFNETAYRNRVELYRNNGRERVMKDVLPEGFADTGLQNGDSIYVGKVLDRFANRVTIKGAVFRPGTFELSEGMMLSDLIARADGVREDAFVERALILRRNEDLTMTNVSFNVSRVVSGASDVALQREDVVTISTIDDMREDRSVRIMGEVQRPGRFDYRESMSLGDLIMLSGGFKERASESYIEVTRRLSYEEAADPGAVSAHLFQFTIPRNLTLNSEDAAFELAPFDEVYVRRAPGGIREGSVRVNGEVHYSGEYALVKKNERLSDLIKRSGGFTAEAYLPGAMLTRPISLTAKERRLREFARSQNEGLELNEMNFEVVGVDLSKALNNPGGRDDIYLRDGDELVVPRRNQTIQVGGGVLNPLSMPFIEGRGVKYYVKNSGGFALRAKRNRTYVIYPNGSAGATSNFLFFRSYPKITPGSEIVVPQKPERESLPVTAWIAIGSGVSTIALTLVTMINAL</sequence>